<keyword evidence="1 2" id="KW-0238">DNA-binding</keyword>
<dbReference type="PANTHER" id="PTHR43479:SF11">
    <property type="entry name" value="ACREF_ENVCD OPERON REPRESSOR-RELATED"/>
    <property type="match status" value="1"/>
</dbReference>
<dbReference type="PRINTS" id="PR00455">
    <property type="entry name" value="HTHTETR"/>
</dbReference>
<dbReference type="PROSITE" id="PS50977">
    <property type="entry name" value="HTH_TETR_2"/>
    <property type="match status" value="1"/>
</dbReference>
<dbReference type="InterPro" id="IPR050624">
    <property type="entry name" value="HTH-type_Tx_Regulator"/>
</dbReference>
<keyword evidence="5" id="KW-1185">Reference proteome</keyword>
<proteinExistence type="predicted"/>
<dbReference type="OrthoDB" id="494991at2"/>
<dbReference type="RefSeq" id="WP_007060703.1">
    <property type="nucleotide sequence ID" value="NZ_ACVI01000024.1"/>
</dbReference>
<evidence type="ECO:0000256" key="2">
    <source>
        <dbReference type="PROSITE-ProRule" id="PRU00335"/>
    </source>
</evidence>
<protein>
    <submittedName>
        <fullName evidence="4">Transcriptional regulator, TetR family</fullName>
    </submittedName>
</protein>
<dbReference type="EMBL" id="ACVI01000024">
    <property type="protein sequence ID" value="EET87730.1"/>
    <property type="molecule type" value="Genomic_DNA"/>
</dbReference>
<feature type="DNA-binding region" description="H-T-H motif" evidence="2">
    <location>
        <begin position="29"/>
        <end position="48"/>
    </location>
</feature>
<sequence>MQVLKDEIRDKILKAAENIFYEKGFKDTTTRSIAKEVGISVSNLYLYYENKEAIFIGVVDEFYKYFIKSIEKFFNHQDENVEVSISISSLIQKVIIDHGKKFVIISDKSQGTKYEDFKQHMIMTLNNHMNTQVNKSLVKDELILYILSKNFIEGIIEIAKHYKGERCLESSINTLVTYHMNGMAHLM</sequence>
<dbReference type="SUPFAM" id="SSF46689">
    <property type="entry name" value="Homeodomain-like"/>
    <property type="match status" value="1"/>
</dbReference>
<dbReference type="Pfam" id="PF00440">
    <property type="entry name" value="TetR_N"/>
    <property type="match status" value="1"/>
</dbReference>
<evidence type="ECO:0000313" key="4">
    <source>
        <dbReference type="EMBL" id="EET87730.1"/>
    </source>
</evidence>
<dbReference type="InterPro" id="IPR001647">
    <property type="entry name" value="HTH_TetR"/>
</dbReference>
<dbReference type="GO" id="GO:0003677">
    <property type="term" value="F:DNA binding"/>
    <property type="evidence" value="ECO:0007669"/>
    <property type="project" value="UniProtKB-UniRule"/>
</dbReference>
<gene>
    <name evidence="4" type="ORF">CcarbDRAFT_1818</name>
</gene>
<organism evidence="4 5">
    <name type="scientific">Clostridium carboxidivorans P7</name>
    <dbReference type="NCBI Taxonomy" id="536227"/>
    <lineage>
        <taxon>Bacteria</taxon>
        <taxon>Bacillati</taxon>
        <taxon>Bacillota</taxon>
        <taxon>Clostridia</taxon>
        <taxon>Eubacteriales</taxon>
        <taxon>Clostridiaceae</taxon>
        <taxon>Clostridium</taxon>
    </lineage>
</organism>
<reference evidence="4 5" key="1">
    <citation type="submission" date="2009-06" db="EMBL/GenBank/DDBJ databases">
        <title>The draft genome of Clostridium carboxidivorans P7.</title>
        <authorList>
            <consortium name="US DOE Joint Genome Institute (JGI-PGF)"/>
            <person name="Lucas S."/>
            <person name="Copeland A."/>
            <person name="Lapidus A."/>
            <person name="Glavina del Rio T."/>
            <person name="Tice H."/>
            <person name="Bruce D."/>
            <person name="Goodwin L."/>
            <person name="Pitluck S."/>
            <person name="Larimer F."/>
            <person name="Land M.L."/>
            <person name="Hauser L."/>
            <person name="Hemme C.L."/>
        </authorList>
    </citation>
    <scope>NUCLEOTIDE SEQUENCE [LARGE SCALE GENOMIC DNA]</scope>
    <source>
        <strain evidence="4 5">P7</strain>
    </source>
</reference>
<evidence type="ECO:0000256" key="1">
    <source>
        <dbReference type="ARBA" id="ARBA00023125"/>
    </source>
</evidence>
<name>C6PSQ1_9CLOT</name>
<feature type="domain" description="HTH tetR-type" evidence="3">
    <location>
        <begin position="6"/>
        <end position="66"/>
    </location>
</feature>
<evidence type="ECO:0000259" key="3">
    <source>
        <dbReference type="PROSITE" id="PS50977"/>
    </source>
</evidence>
<dbReference type="STRING" id="536227.Ccar_12535"/>
<dbReference type="Gene3D" id="1.10.357.10">
    <property type="entry name" value="Tetracycline Repressor, domain 2"/>
    <property type="match status" value="1"/>
</dbReference>
<dbReference type="AlphaFoldDB" id="C6PSQ1"/>
<accession>C6PSQ1</accession>
<dbReference type="PANTHER" id="PTHR43479">
    <property type="entry name" value="ACREF/ENVCD OPERON REPRESSOR-RELATED"/>
    <property type="match status" value="1"/>
</dbReference>
<comment type="caution">
    <text evidence="4">The sequence shown here is derived from an EMBL/GenBank/DDBJ whole genome shotgun (WGS) entry which is preliminary data.</text>
</comment>
<dbReference type="Proteomes" id="UP000004198">
    <property type="component" value="Unassembled WGS sequence"/>
</dbReference>
<evidence type="ECO:0000313" key="5">
    <source>
        <dbReference type="Proteomes" id="UP000004198"/>
    </source>
</evidence>
<dbReference type="InterPro" id="IPR009057">
    <property type="entry name" value="Homeodomain-like_sf"/>
</dbReference>
<dbReference type="eggNOG" id="COG1309">
    <property type="taxonomic scope" value="Bacteria"/>
</dbReference>